<comment type="caution">
    <text evidence="1">The sequence shown here is derived from an EMBL/GenBank/DDBJ whole genome shotgun (WGS) entry which is preliminary data.</text>
</comment>
<protein>
    <submittedName>
        <fullName evidence="1">Uncharacterized protein</fullName>
    </submittedName>
</protein>
<proteinExistence type="predicted"/>
<gene>
    <name evidence="1" type="ORF">TNIN_277981</name>
</gene>
<dbReference type="AlphaFoldDB" id="A0A8X7C9C3"/>
<name>A0A8X7C9C3_9ARAC</name>
<dbReference type="OrthoDB" id="10318465at2759"/>
<evidence type="ECO:0000313" key="2">
    <source>
        <dbReference type="Proteomes" id="UP000886998"/>
    </source>
</evidence>
<evidence type="ECO:0000313" key="1">
    <source>
        <dbReference type="EMBL" id="GFY56734.1"/>
    </source>
</evidence>
<dbReference type="EMBL" id="BMAV01011124">
    <property type="protein sequence ID" value="GFY56734.1"/>
    <property type="molecule type" value="Genomic_DNA"/>
</dbReference>
<keyword evidence="2" id="KW-1185">Reference proteome</keyword>
<accession>A0A8X7C9C3</accession>
<reference evidence="1" key="1">
    <citation type="submission" date="2020-08" db="EMBL/GenBank/DDBJ databases">
        <title>Multicomponent nature underlies the extraordinary mechanical properties of spider dragline silk.</title>
        <authorList>
            <person name="Kono N."/>
            <person name="Nakamura H."/>
            <person name="Mori M."/>
            <person name="Yoshida Y."/>
            <person name="Ohtoshi R."/>
            <person name="Malay A.D."/>
            <person name="Moran D.A.P."/>
            <person name="Tomita M."/>
            <person name="Numata K."/>
            <person name="Arakawa K."/>
        </authorList>
    </citation>
    <scope>NUCLEOTIDE SEQUENCE</scope>
</reference>
<dbReference type="Proteomes" id="UP000886998">
    <property type="component" value="Unassembled WGS sequence"/>
</dbReference>
<organism evidence="1 2">
    <name type="scientific">Trichonephila inaurata madagascariensis</name>
    <dbReference type="NCBI Taxonomy" id="2747483"/>
    <lineage>
        <taxon>Eukaryota</taxon>
        <taxon>Metazoa</taxon>
        <taxon>Ecdysozoa</taxon>
        <taxon>Arthropoda</taxon>
        <taxon>Chelicerata</taxon>
        <taxon>Arachnida</taxon>
        <taxon>Araneae</taxon>
        <taxon>Araneomorphae</taxon>
        <taxon>Entelegynae</taxon>
        <taxon>Araneoidea</taxon>
        <taxon>Nephilidae</taxon>
        <taxon>Trichonephila</taxon>
        <taxon>Trichonephila inaurata</taxon>
    </lineage>
</organism>
<sequence length="69" mass="7678">MTIPPVDNKEALYDIFTGEKRTAMSECYPPLADRLANEGGGQGWPQMAGVAARRLQMFCSRGLYWSLLP</sequence>